<accession>A0A5D0U716</accession>
<feature type="domain" description="Peptidase S8/S53" evidence="7">
    <location>
        <begin position="169"/>
        <end position="381"/>
    </location>
</feature>
<dbReference type="InterPro" id="IPR023828">
    <property type="entry name" value="Peptidase_S8_Ser-AS"/>
</dbReference>
<keyword evidence="9" id="KW-1185">Reference proteome</keyword>
<feature type="domain" description="Peptidase S8/S53" evidence="7">
    <location>
        <begin position="520"/>
        <end position="653"/>
    </location>
</feature>
<dbReference type="Pfam" id="PF00082">
    <property type="entry name" value="Peptidase_S8"/>
    <property type="match status" value="2"/>
</dbReference>
<comment type="similarity">
    <text evidence="1 6">Belongs to the peptidase S8 family.</text>
</comment>
<evidence type="ECO:0000256" key="1">
    <source>
        <dbReference type="ARBA" id="ARBA00011073"/>
    </source>
</evidence>
<dbReference type="AlphaFoldDB" id="A0A5D0U716"/>
<evidence type="ECO:0000256" key="5">
    <source>
        <dbReference type="PIRSR" id="PIRSR615500-1"/>
    </source>
</evidence>
<evidence type="ECO:0000256" key="4">
    <source>
        <dbReference type="ARBA" id="ARBA00022825"/>
    </source>
</evidence>
<evidence type="ECO:0000256" key="2">
    <source>
        <dbReference type="ARBA" id="ARBA00022670"/>
    </source>
</evidence>
<dbReference type="InterPro" id="IPR000209">
    <property type="entry name" value="Peptidase_S8/S53_dom"/>
</dbReference>
<keyword evidence="3 6" id="KW-0378">Hydrolase</keyword>
<name>A0A5D0U716_9ACTN</name>
<dbReference type="PROSITE" id="PS51892">
    <property type="entry name" value="SUBTILASE"/>
    <property type="match status" value="1"/>
</dbReference>
<keyword evidence="4 6" id="KW-0720">Serine protease</keyword>
<dbReference type="SUPFAM" id="SSF52743">
    <property type="entry name" value="Subtilisin-like"/>
    <property type="match status" value="1"/>
</dbReference>
<feature type="active site" description="Charge relay system" evidence="5 6">
    <location>
        <position position="178"/>
    </location>
</feature>
<feature type="active site" description="Charge relay system" evidence="5 6">
    <location>
        <position position="618"/>
    </location>
</feature>
<dbReference type="PRINTS" id="PR00723">
    <property type="entry name" value="SUBTILISIN"/>
</dbReference>
<evidence type="ECO:0000259" key="7">
    <source>
        <dbReference type="Pfam" id="PF00082"/>
    </source>
</evidence>
<evidence type="ECO:0000313" key="8">
    <source>
        <dbReference type="EMBL" id="TYC14381.1"/>
    </source>
</evidence>
<dbReference type="PROSITE" id="PS00138">
    <property type="entry name" value="SUBTILASE_SER"/>
    <property type="match status" value="1"/>
</dbReference>
<evidence type="ECO:0000313" key="9">
    <source>
        <dbReference type="Proteomes" id="UP000322634"/>
    </source>
</evidence>
<dbReference type="InterPro" id="IPR022398">
    <property type="entry name" value="Peptidase_S8_His-AS"/>
</dbReference>
<gene>
    <name evidence="8" type="ORF">FXF65_16085</name>
</gene>
<dbReference type="PANTHER" id="PTHR43806:SF11">
    <property type="entry name" value="CEREVISIN-RELATED"/>
    <property type="match status" value="1"/>
</dbReference>
<reference evidence="8 9" key="1">
    <citation type="submission" date="2019-08" db="EMBL/GenBank/DDBJ databases">
        <title>Actinomadura sp. nov. CYP1-5 isolated from mountain soil.</title>
        <authorList>
            <person name="Songsumanus A."/>
            <person name="Kuncharoen N."/>
            <person name="Kudo T."/>
            <person name="Yuki M."/>
            <person name="Igarashi Y."/>
            <person name="Tanasupawat S."/>
        </authorList>
    </citation>
    <scope>NUCLEOTIDE SEQUENCE [LARGE SCALE GENOMIC DNA]</scope>
    <source>
        <strain evidence="8 9">GKU157</strain>
    </source>
</reference>
<dbReference type="GO" id="GO:0006508">
    <property type="term" value="P:proteolysis"/>
    <property type="evidence" value="ECO:0007669"/>
    <property type="project" value="UniProtKB-KW"/>
</dbReference>
<evidence type="ECO:0000256" key="3">
    <source>
        <dbReference type="ARBA" id="ARBA00022801"/>
    </source>
</evidence>
<protein>
    <submittedName>
        <fullName evidence="8">S8 family serine peptidase</fullName>
    </submittedName>
</protein>
<dbReference type="Gene3D" id="2.60.120.1290">
    <property type="match status" value="1"/>
</dbReference>
<dbReference type="InterPro" id="IPR015500">
    <property type="entry name" value="Peptidase_S8_subtilisin-rel"/>
</dbReference>
<evidence type="ECO:0000256" key="6">
    <source>
        <dbReference type="PROSITE-ProRule" id="PRU01240"/>
    </source>
</evidence>
<dbReference type="Proteomes" id="UP000322634">
    <property type="component" value="Unassembled WGS sequence"/>
</dbReference>
<dbReference type="InterPro" id="IPR050131">
    <property type="entry name" value="Peptidase_S8_subtilisin-like"/>
</dbReference>
<dbReference type="Gene3D" id="3.40.50.200">
    <property type="entry name" value="Peptidase S8/S53 domain"/>
    <property type="match status" value="1"/>
</dbReference>
<sequence length="682" mass="71468">MDYGEAESGHDLSPECFLWHLSSGARAKGAGMAVGGGSGNIDRLAAITSTSTPTAGPNCDAEVLRALLDWEENGADPDDRIDVFVTFDGDPKALAEAGLDTGHVHGDLVTGSIALAYVGGLAATAGVRWVAASARTRLHIDRSMGEIKATTLRASSPPYNAGGVPGLTGKGVLVGVIDNRLTVVHPTFNVPNITPPKSRLIGYWDQFSTPSAGQKPPSGFGYPAGFNYGVWWDEAAVADVVANNRIGAIWTSAEFDHGTHVAGIAAGNGSGRDGLFAPFTFVGVAPEADIVFANSATLVSSRAVSEAVALFHQIASQRGPGGVPCVINMSFGTHEGARDGSSALELAIDKLMHDANGNPIPGRAIVVSAGNEGDARRHGRKNINAFANVSFRLEVEEIVFPNGTKLSDDRVDDQLYFWYDGAARIELRVTPPRSTPSAWTQPGQQSVISIGGTPVATVVSPPQPDPNNGKRKIDVTLKGPVRKGTWTIELHEIGGAAATVDVWVERENLDLWPQLAFGDNITDNTVTSPSTARSVVAVGAYVSEPGANFSAYGSIAEGSSRGLDSASGVPPDRVRPHLVAPGRRIISSATSQETHPDDIKARFGGWLLGRHVIFSGTSQAAPHVTGVIALMFQKNPTLTYRDVQRILAATTKKDHIPPDLVLPNAVWGAGKLDAAAALAATP</sequence>
<keyword evidence="2 6" id="KW-0645">Protease</keyword>
<dbReference type="EMBL" id="VSFF01000006">
    <property type="protein sequence ID" value="TYC14381.1"/>
    <property type="molecule type" value="Genomic_DNA"/>
</dbReference>
<dbReference type="PROSITE" id="PS00137">
    <property type="entry name" value="SUBTILASE_HIS"/>
    <property type="match status" value="1"/>
</dbReference>
<organism evidence="8 9">
    <name type="scientific">Actinomadura syzygii</name>
    <dbReference type="NCBI Taxonomy" id="1427538"/>
    <lineage>
        <taxon>Bacteria</taxon>
        <taxon>Bacillati</taxon>
        <taxon>Actinomycetota</taxon>
        <taxon>Actinomycetes</taxon>
        <taxon>Streptosporangiales</taxon>
        <taxon>Thermomonosporaceae</taxon>
        <taxon>Actinomadura</taxon>
    </lineage>
</organism>
<dbReference type="OrthoDB" id="9813435at2"/>
<feature type="active site" description="Charge relay system" evidence="5 6">
    <location>
        <position position="257"/>
    </location>
</feature>
<dbReference type="GO" id="GO:0004252">
    <property type="term" value="F:serine-type endopeptidase activity"/>
    <property type="evidence" value="ECO:0007669"/>
    <property type="project" value="UniProtKB-UniRule"/>
</dbReference>
<dbReference type="InterPro" id="IPR036852">
    <property type="entry name" value="Peptidase_S8/S53_dom_sf"/>
</dbReference>
<proteinExistence type="inferred from homology"/>
<comment type="caution">
    <text evidence="8">The sequence shown here is derived from an EMBL/GenBank/DDBJ whole genome shotgun (WGS) entry which is preliminary data.</text>
</comment>
<dbReference type="PANTHER" id="PTHR43806">
    <property type="entry name" value="PEPTIDASE S8"/>
    <property type="match status" value="1"/>
</dbReference>